<evidence type="ECO:0000313" key="1">
    <source>
        <dbReference type="EMBL" id="KAK3756206.1"/>
    </source>
</evidence>
<name>A0AAE0YTH2_9GAST</name>
<dbReference type="Proteomes" id="UP001283361">
    <property type="component" value="Unassembled WGS sequence"/>
</dbReference>
<protein>
    <submittedName>
        <fullName evidence="1">Uncharacterized protein</fullName>
    </submittedName>
</protein>
<gene>
    <name evidence="1" type="ORF">RRG08_015742</name>
</gene>
<keyword evidence="2" id="KW-1185">Reference proteome</keyword>
<reference evidence="1" key="1">
    <citation type="journal article" date="2023" name="G3 (Bethesda)">
        <title>A reference genome for the long-term kleptoplast-retaining sea slug Elysia crispata morphotype clarki.</title>
        <authorList>
            <person name="Eastman K.E."/>
            <person name="Pendleton A.L."/>
            <person name="Shaikh M.A."/>
            <person name="Suttiyut T."/>
            <person name="Ogas R."/>
            <person name="Tomko P."/>
            <person name="Gavelis G."/>
            <person name="Widhalm J.R."/>
            <person name="Wisecaver J.H."/>
        </authorList>
    </citation>
    <scope>NUCLEOTIDE SEQUENCE</scope>
    <source>
        <strain evidence="1">ECLA1</strain>
    </source>
</reference>
<organism evidence="1 2">
    <name type="scientific">Elysia crispata</name>
    <name type="common">lettuce slug</name>
    <dbReference type="NCBI Taxonomy" id="231223"/>
    <lineage>
        <taxon>Eukaryota</taxon>
        <taxon>Metazoa</taxon>
        <taxon>Spiralia</taxon>
        <taxon>Lophotrochozoa</taxon>
        <taxon>Mollusca</taxon>
        <taxon>Gastropoda</taxon>
        <taxon>Heterobranchia</taxon>
        <taxon>Euthyneura</taxon>
        <taxon>Panpulmonata</taxon>
        <taxon>Sacoglossa</taxon>
        <taxon>Placobranchoidea</taxon>
        <taxon>Plakobranchidae</taxon>
        <taxon>Elysia</taxon>
    </lineage>
</organism>
<proteinExistence type="predicted"/>
<accession>A0AAE0YTH2</accession>
<dbReference type="AlphaFoldDB" id="A0AAE0YTH2"/>
<sequence>MTKTSVNLSNSRTPRAWVDEEFGRPQVDDQAAHHREFLLNAWDELSRFWTCDWFIVKEQSFSQSMLYCDVCASRLPGTGQNLMFLAVEPIATTDHQGDSRGAKFAAQNDVL</sequence>
<evidence type="ECO:0000313" key="2">
    <source>
        <dbReference type="Proteomes" id="UP001283361"/>
    </source>
</evidence>
<comment type="caution">
    <text evidence="1">The sequence shown here is derived from an EMBL/GenBank/DDBJ whole genome shotgun (WGS) entry which is preliminary data.</text>
</comment>
<dbReference type="EMBL" id="JAWDGP010005538">
    <property type="protein sequence ID" value="KAK3756206.1"/>
    <property type="molecule type" value="Genomic_DNA"/>
</dbReference>